<gene>
    <name evidence="1" type="ORF">S03H2_25004</name>
</gene>
<sequence length="39" mass="4475">MKKRHIWVVIYIVICVGLASAIQTNSKITCLDSETQQKR</sequence>
<dbReference type="AlphaFoldDB" id="X1EF92"/>
<organism evidence="1">
    <name type="scientific">marine sediment metagenome</name>
    <dbReference type="NCBI Taxonomy" id="412755"/>
    <lineage>
        <taxon>unclassified sequences</taxon>
        <taxon>metagenomes</taxon>
        <taxon>ecological metagenomes</taxon>
    </lineage>
</organism>
<name>X1EF92_9ZZZZ</name>
<proteinExistence type="predicted"/>
<evidence type="ECO:0000313" key="1">
    <source>
        <dbReference type="EMBL" id="GAH31302.1"/>
    </source>
</evidence>
<reference evidence="1" key="1">
    <citation type="journal article" date="2014" name="Front. Microbiol.">
        <title>High frequency of phylogenetically diverse reductive dehalogenase-homologous genes in deep subseafloor sedimentary metagenomes.</title>
        <authorList>
            <person name="Kawai M."/>
            <person name="Futagami T."/>
            <person name="Toyoda A."/>
            <person name="Takaki Y."/>
            <person name="Nishi S."/>
            <person name="Hori S."/>
            <person name="Arai W."/>
            <person name="Tsubouchi T."/>
            <person name="Morono Y."/>
            <person name="Uchiyama I."/>
            <person name="Ito T."/>
            <person name="Fujiyama A."/>
            <person name="Inagaki F."/>
            <person name="Takami H."/>
        </authorList>
    </citation>
    <scope>NUCLEOTIDE SEQUENCE</scope>
    <source>
        <strain evidence="1">Expedition CK06-06</strain>
    </source>
</reference>
<accession>X1EF92</accession>
<feature type="non-terminal residue" evidence="1">
    <location>
        <position position="39"/>
    </location>
</feature>
<dbReference type="EMBL" id="BARU01014036">
    <property type="protein sequence ID" value="GAH31302.1"/>
    <property type="molecule type" value="Genomic_DNA"/>
</dbReference>
<comment type="caution">
    <text evidence="1">The sequence shown here is derived from an EMBL/GenBank/DDBJ whole genome shotgun (WGS) entry which is preliminary data.</text>
</comment>
<protein>
    <submittedName>
        <fullName evidence="1">Uncharacterized protein</fullName>
    </submittedName>
</protein>